<accession>A0A4Q7V9X5</accession>
<dbReference type="Proteomes" id="UP000293671">
    <property type="component" value="Unassembled WGS sequence"/>
</dbReference>
<organism evidence="3 4">
    <name type="scientific">Rivibacter subsaxonicus</name>
    <dbReference type="NCBI Taxonomy" id="457575"/>
    <lineage>
        <taxon>Bacteria</taxon>
        <taxon>Pseudomonadati</taxon>
        <taxon>Pseudomonadota</taxon>
        <taxon>Betaproteobacteria</taxon>
        <taxon>Burkholderiales</taxon>
        <taxon>Rivibacter</taxon>
    </lineage>
</organism>
<reference evidence="3 4" key="1">
    <citation type="submission" date="2019-02" db="EMBL/GenBank/DDBJ databases">
        <title>Genomic Encyclopedia of Type Strains, Phase IV (KMG-IV): sequencing the most valuable type-strain genomes for metagenomic binning, comparative biology and taxonomic classification.</title>
        <authorList>
            <person name="Goeker M."/>
        </authorList>
    </citation>
    <scope>NUCLEOTIDE SEQUENCE [LARGE SCALE GENOMIC DNA]</scope>
    <source>
        <strain evidence="3 4">DSM 19570</strain>
    </source>
</reference>
<dbReference type="InterPro" id="IPR038673">
    <property type="entry name" value="OprB_sf"/>
</dbReference>
<gene>
    <name evidence="3" type="ORF">EV670_3709</name>
</gene>
<name>A0A4Q7V9X5_9BURK</name>
<dbReference type="Pfam" id="PF04966">
    <property type="entry name" value="OprB"/>
    <property type="match status" value="1"/>
</dbReference>
<evidence type="ECO:0000256" key="2">
    <source>
        <dbReference type="RuleBase" id="RU363072"/>
    </source>
</evidence>
<protein>
    <submittedName>
        <fullName evidence="3">Carbohydrate-selective porin OprB</fullName>
    </submittedName>
</protein>
<dbReference type="Gene3D" id="2.40.160.180">
    <property type="entry name" value="Carbohydrate-selective porin OprB"/>
    <property type="match status" value="1"/>
</dbReference>
<comment type="similarity">
    <text evidence="1 2">Belongs to the OprB family.</text>
</comment>
<dbReference type="AlphaFoldDB" id="A0A4Q7V9X5"/>
<keyword evidence="2" id="KW-0732">Signal</keyword>
<dbReference type="GO" id="GO:0015288">
    <property type="term" value="F:porin activity"/>
    <property type="evidence" value="ECO:0007669"/>
    <property type="project" value="InterPro"/>
</dbReference>
<keyword evidence="4" id="KW-1185">Reference proteome</keyword>
<comment type="caution">
    <text evidence="3">The sequence shown here is derived from an EMBL/GenBank/DDBJ whole genome shotgun (WGS) entry which is preliminary data.</text>
</comment>
<sequence length="432" mass="47356">MRRQPLRASLAAAKPLCAVLWVGALLAAAPAARGQDAEVDPDQFVGGMSVDGDLAQDEAIRRSFGRRDTLMDPWFAWKSELRQNTGLVIGGSYGVLWQSYSNTPPGVESNAVGHKFTFNLSYDLLNRGAPDALTFDMAVEDRRPLGTDRAPLQAGIAAGSAVPTAATWGDFSLGITQAYVRQNLFQNRFQYTVGKIFAPNFVNAYPFFDDNRQFLSLQFSTSPTIAVPLRGFGGVAAWYPQGGPGLYMQGGMFTPYSSDTGSTIGDFFGENDYFYSLDFGFSALAASGVPINARGPMDRNNISMTVWYRDPLNNGSPRANGVAFNANWLFGENFMPFLRGGWSDGWQLDRNVSLGLGWRPPTAPADLLGVAIGWTRPANTILREQVTSEVFYRWAITPNLAITPVLQLVNNPALNPREDQLWVFSLRGRLAF</sequence>
<dbReference type="RefSeq" id="WP_130434951.1">
    <property type="nucleotide sequence ID" value="NZ_SHKP01000011.1"/>
</dbReference>
<evidence type="ECO:0000313" key="3">
    <source>
        <dbReference type="EMBL" id="RZT91438.1"/>
    </source>
</evidence>
<dbReference type="GO" id="GO:0016020">
    <property type="term" value="C:membrane"/>
    <property type="evidence" value="ECO:0007669"/>
    <property type="project" value="InterPro"/>
</dbReference>
<evidence type="ECO:0000313" key="4">
    <source>
        <dbReference type="Proteomes" id="UP000293671"/>
    </source>
</evidence>
<proteinExistence type="inferred from homology"/>
<evidence type="ECO:0000256" key="1">
    <source>
        <dbReference type="ARBA" id="ARBA00008769"/>
    </source>
</evidence>
<feature type="chain" id="PRO_5021041257" evidence="2">
    <location>
        <begin position="28"/>
        <end position="432"/>
    </location>
</feature>
<feature type="signal peptide" evidence="2">
    <location>
        <begin position="1"/>
        <end position="27"/>
    </location>
</feature>
<dbReference type="GO" id="GO:0008643">
    <property type="term" value="P:carbohydrate transport"/>
    <property type="evidence" value="ECO:0007669"/>
    <property type="project" value="InterPro"/>
</dbReference>
<dbReference type="OrthoDB" id="5755240at2"/>
<dbReference type="InterPro" id="IPR007049">
    <property type="entry name" value="Carb-sel_porin_OprB"/>
</dbReference>
<dbReference type="EMBL" id="SHKP01000011">
    <property type="protein sequence ID" value="RZT91438.1"/>
    <property type="molecule type" value="Genomic_DNA"/>
</dbReference>